<sequence length="137" mass="15139">MRNGMIAIFLVILMVGCASQPPCHSFSVCPEIKFSWTPTQPSPEKKRELEETGMPYVLKATPPYYPRAAWDNNVEGMVVMAFDVTPEGKPINIVVVTSIPKGVFDAAGVEALENSIYTKTENGAAGFHRKFTWSISR</sequence>
<name>A0A927C2Y1_9GAMM</name>
<evidence type="ECO:0000313" key="8">
    <source>
        <dbReference type="Proteomes" id="UP000610558"/>
    </source>
</evidence>
<protein>
    <submittedName>
        <fullName evidence="7">TonB family protein</fullName>
    </submittedName>
</protein>
<reference evidence="7" key="1">
    <citation type="submission" date="2020-09" db="EMBL/GenBank/DDBJ databases">
        <authorList>
            <person name="Yoon J.-W."/>
        </authorList>
    </citation>
    <scope>NUCLEOTIDE SEQUENCE</scope>
    <source>
        <strain evidence="7">KMU-158</strain>
    </source>
</reference>
<keyword evidence="3" id="KW-1133">Transmembrane helix</keyword>
<evidence type="ECO:0000313" key="7">
    <source>
        <dbReference type="EMBL" id="MBD2860339.1"/>
    </source>
</evidence>
<dbReference type="GO" id="GO:0055085">
    <property type="term" value="P:transmembrane transport"/>
    <property type="evidence" value="ECO:0007669"/>
    <property type="project" value="InterPro"/>
</dbReference>
<dbReference type="InterPro" id="IPR006260">
    <property type="entry name" value="TonB/TolA_C"/>
</dbReference>
<feature type="signal peptide" evidence="5">
    <location>
        <begin position="1"/>
        <end position="20"/>
    </location>
</feature>
<evidence type="ECO:0000256" key="4">
    <source>
        <dbReference type="ARBA" id="ARBA00023136"/>
    </source>
</evidence>
<dbReference type="PROSITE" id="PS52015">
    <property type="entry name" value="TONB_CTD"/>
    <property type="match status" value="1"/>
</dbReference>
<dbReference type="InterPro" id="IPR037682">
    <property type="entry name" value="TonB_C"/>
</dbReference>
<keyword evidence="4" id="KW-0472">Membrane</keyword>
<dbReference type="EMBL" id="JACXLD010000031">
    <property type="protein sequence ID" value="MBD2860339.1"/>
    <property type="molecule type" value="Genomic_DNA"/>
</dbReference>
<feature type="chain" id="PRO_5038104720" evidence="5">
    <location>
        <begin position="21"/>
        <end position="137"/>
    </location>
</feature>
<dbReference type="Proteomes" id="UP000610558">
    <property type="component" value="Unassembled WGS sequence"/>
</dbReference>
<dbReference type="Gene3D" id="3.30.2420.10">
    <property type="entry name" value="TonB"/>
    <property type="match status" value="1"/>
</dbReference>
<evidence type="ECO:0000256" key="1">
    <source>
        <dbReference type="ARBA" id="ARBA00004167"/>
    </source>
</evidence>
<feature type="domain" description="TonB C-terminal" evidence="6">
    <location>
        <begin position="50"/>
        <end position="137"/>
    </location>
</feature>
<evidence type="ECO:0000256" key="3">
    <source>
        <dbReference type="ARBA" id="ARBA00022989"/>
    </source>
</evidence>
<dbReference type="AlphaFoldDB" id="A0A927C2Y1"/>
<dbReference type="SUPFAM" id="SSF74653">
    <property type="entry name" value="TolA/TonB C-terminal domain"/>
    <property type="match status" value="1"/>
</dbReference>
<accession>A0A927C2Y1</accession>
<comment type="subcellular location">
    <subcellularLocation>
        <location evidence="1">Membrane</location>
        <topology evidence="1">Single-pass membrane protein</topology>
    </subcellularLocation>
</comment>
<evidence type="ECO:0000256" key="2">
    <source>
        <dbReference type="ARBA" id="ARBA00022692"/>
    </source>
</evidence>
<dbReference type="Pfam" id="PF03544">
    <property type="entry name" value="TonB_C"/>
    <property type="match status" value="1"/>
</dbReference>
<proteinExistence type="predicted"/>
<organism evidence="7 8">
    <name type="scientific">Spongiibacter pelagi</name>
    <dbReference type="NCBI Taxonomy" id="2760804"/>
    <lineage>
        <taxon>Bacteria</taxon>
        <taxon>Pseudomonadati</taxon>
        <taxon>Pseudomonadota</taxon>
        <taxon>Gammaproteobacteria</taxon>
        <taxon>Cellvibrionales</taxon>
        <taxon>Spongiibacteraceae</taxon>
        <taxon>Spongiibacter</taxon>
    </lineage>
</organism>
<dbReference type="PROSITE" id="PS51257">
    <property type="entry name" value="PROKAR_LIPOPROTEIN"/>
    <property type="match status" value="1"/>
</dbReference>
<dbReference type="RefSeq" id="WP_190767000.1">
    <property type="nucleotide sequence ID" value="NZ_JACXLD010000031.1"/>
</dbReference>
<evidence type="ECO:0000256" key="5">
    <source>
        <dbReference type="SAM" id="SignalP"/>
    </source>
</evidence>
<dbReference type="GO" id="GO:0016020">
    <property type="term" value="C:membrane"/>
    <property type="evidence" value="ECO:0007669"/>
    <property type="project" value="UniProtKB-SubCell"/>
</dbReference>
<keyword evidence="5" id="KW-0732">Signal</keyword>
<dbReference type="NCBIfam" id="TIGR01352">
    <property type="entry name" value="tonB_Cterm"/>
    <property type="match status" value="1"/>
</dbReference>
<comment type="caution">
    <text evidence="7">The sequence shown here is derived from an EMBL/GenBank/DDBJ whole genome shotgun (WGS) entry which is preliminary data.</text>
</comment>
<keyword evidence="2" id="KW-0812">Transmembrane</keyword>
<evidence type="ECO:0000259" key="6">
    <source>
        <dbReference type="PROSITE" id="PS52015"/>
    </source>
</evidence>
<gene>
    <name evidence="7" type="ORF">IB286_15195</name>
</gene>
<keyword evidence="8" id="KW-1185">Reference proteome</keyword>